<evidence type="ECO:0000256" key="11">
    <source>
        <dbReference type="ARBA" id="ARBA00022989"/>
    </source>
</evidence>
<feature type="region of interest" description="Disordered" evidence="14">
    <location>
        <begin position="490"/>
        <end position="555"/>
    </location>
</feature>
<feature type="region of interest" description="Disordered" evidence="14">
    <location>
        <begin position="371"/>
        <end position="414"/>
    </location>
</feature>
<dbReference type="Pfam" id="PF22191">
    <property type="entry name" value="IBR_1"/>
    <property type="match status" value="1"/>
</dbReference>
<feature type="domain" description="RING-type" evidence="16">
    <location>
        <begin position="722"/>
        <end position="771"/>
    </location>
</feature>
<dbReference type="SUPFAM" id="SSF57850">
    <property type="entry name" value="RING/U-box"/>
    <property type="match status" value="2"/>
</dbReference>
<evidence type="ECO:0000256" key="9">
    <source>
        <dbReference type="ARBA" id="ARBA00022786"/>
    </source>
</evidence>
<feature type="compositionally biased region" description="Polar residues" evidence="14">
    <location>
        <begin position="540"/>
        <end position="555"/>
    </location>
</feature>
<feature type="region of interest" description="Disordered" evidence="14">
    <location>
        <begin position="431"/>
        <end position="459"/>
    </location>
</feature>
<feature type="transmembrane region" description="Helical" evidence="15">
    <location>
        <begin position="966"/>
        <end position="986"/>
    </location>
</feature>
<evidence type="ECO:0000256" key="6">
    <source>
        <dbReference type="ARBA" id="ARBA00022723"/>
    </source>
</evidence>
<dbReference type="PROSITE" id="PS00518">
    <property type="entry name" value="ZF_RING_1"/>
    <property type="match status" value="1"/>
</dbReference>
<keyword evidence="12 15" id="KW-0472">Membrane</keyword>
<keyword evidence="4" id="KW-0808">Transferase</keyword>
<dbReference type="GO" id="GO:0016567">
    <property type="term" value="P:protein ubiquitination"/>
    <property type="evidence" value="ECO:0007669"/>
    <property type="project" value="InterPro"/>
</dbReference>
<dbReference type="InterPro" id="IPR013083">
    <property type="entry name" value="Znf_RING/FYVE/PHD"/>
</dbReference>
<dbReference type="SMART" id="SM00184">
    <property type="entry name" value="RING"/>
    <property type="match status" value="2"/>
</dbReference>
<feature type="transmembrane region" description="Helical" evidence="15">
    <location>
        <begin position="173"/>
        <end position="195"/>
    </location>
</feature>
<feature type="region of interest" description="Disordered" evidence="14">
    <location>
        <begin position="596"/>
        <end position="698"/>
    </location>
</feature>
<evidence type="ECO:0000256" key="2">
    <source>
        <dbReference type="ARBA" id="ARBA00004141"/>
    </source>
</evidence>
<feature type="compositionally biased region" description="Basic and acidic residues" evidence="14">
    <location>
        <begin position="601"/>
        <end position="613"/>
    </location>
</feature>
<sequence length="1100" mass="119721">MLARVLLPHSSHSNAPQRLLNPPSCVLNRHHRWKCEEDASLSANTFLESSLLALQFGLQPLLVRAFIPTSLPKMLVVMATESFKILLCALGLWVTETRDSRAKLWATWTVRESLRVAALPASLYALQNTMAQFGYQHLDSLSFNLLNQTKVDPPCPQHPSACLPLLPLLIPSLLPFPVLTPIQTLAAAVCLYVVMGRKQTPLQLVALGMLLVASIILNWPSASPASSPSYDPTTFTLGVLPVLLASLTSGVCAALTQNTLQGASRNSYLFSAELALYGQVCLALIVVSKYFFSSPGTSSFSLPKNLSPLALLPVVINAAGGIIVGLVTKYAGALCQSMMQRTPPSRGHLLAACLVGYSTFLHAKYNDACPTSHEHTPTPCHQIQSIPLPKSTSPAYHDPSDEEEDDEEEDGVQHAHTCAVWLRRQGPRSVSSAASVASSTPSQRSDPVLSPKPHPPHQESFLYSNVATPCPLNSPHLLALPLRANMASKPGYGEEGVEKKSGRERPEEGRLHSPHYTITFDNVEQEKVGENEGRDRDEASQTPTGGRSPFPSMSLSAPFRASLRRHVHAFATPTPAVMNPPANIDTSARAVVRALVASKPGRKEGERGEEGRGYGEGARTKRRAGGGKGEQSDAGEEDAEETKEEGEKKWREGEEKKAGAGGGGGEGHDSRGQGSLWEGEIEEGGEGGASRDGGGGGERWGALWSMMMKPVPQIERQSTFYCNVCLSDLPEEEQMPLQGSGACTHFFCRSCIKHYMEASISSRGVFIPCPMLGQSGCSYSYSEEEIRSLVGEESWRKYQKFSLMRQSDRYRECPKPGCGRMIKGCACSPALTCPDCQTRFCFFHSSAHPDKSCWQYALRLRKATHQSQRAVLAISRRCPRCSAPTEKSGGCNHITCSNCLHQWCWLCGALYRDGHYDTYNIFGCPGAQFSRLGDVLFPGFVLRLVVIPLRLACVLFLLPFSMVTAALVVAGSLLWVPAAVFLLLLAPCLTAPQIQTSLPCLIPFSHAADDSYTTRRPTWQFLFPALHTLCRRRARLGSDLVIAALFTALGLLLLLLEVFWLPMGICVCLATLVSTGRCKEAVSALFLPGYMLNAVMKGRV</sequence>
<name>A0A4D9CRQ4_9STRA</name>
<feature type="transmembrane region" description="Helical" evidence="15">
    <location>
        <begin position="1040"/>
        <end position="1061"/>
    </location>
</feature>
<dbReference type="InterPro" id="IPR017907">
    <property type="entry name" value="Znf_RING_CS"/>
</dbReference>
<evidence type="ECO:0000256" key="7">
    <source>
        <dbReference type="ARBA" id="ARBA00022737"/>
    </source>
</evidence>
<comment type="subcellular location">
    <subcellularLocation>
        <location evidence="2">Membrane</location>
        <topology evidence="2">Multi-pass membrane protein</topology>
    </subcellularLocation>
</comment>
<feature type="transmembrane region" description="Helical" evidence="15">
    <location>
        <begin position="234"/>
        <end position="256"/>
    </location>
</feature>
<feature type="compositionally biased region" description="Acidic residues" evidence="14">
    <location>
        <begin position="400"/>
        <end position="410"/>
    </location>
</feature>
<dbReference type="InterPro" id="IPR002867">
    <property type="entry name" value="IBR_dom"/>
</dbReference>
<dbReference type="PANTHER" id="PTHR11685">
    <property type="entry name" value="RBR FAMILY RING FINGER AND IBR DOMAIN-CONTAINING"/>
    <property type="match status" value="1"/>
</dbReference>
<protein>
    <recommendedName>
        <fullName evidence="3">RBR-type E3 ubiquitin transferase</fullName>
        <ecNumber evidence="3">2.3.2.31</ecNumber>
    </recommendedName>
</protein>
<feature type="transmembrane region" description="Helical" evidence="15">
    <location>
        <begin position="940"/>
        <end position="960"/>
    </location>
</feature>
<dbReference type="GO" id="GO:0061630">
    <property type="term" value="F:ubiquitin protein ligase activity"/>
    <property type="evidence" value="ECO:0007669"/>
    <property type="project" value="UniProtKB-EC"/>
</dbReference>
<reference evidence="18 19" key="1">
    <citation type="submission" date="2019-01" db="EMBL/GenBank/DDBJ databases">
        <title>Nuclear Genome Assembly of the Microalgal Biofuel strain Nannochloropsis salina CCMP1776.</title>
        <authorList>
            <person name="Hovde B."/>
        </authorList>
    </citation>
    <scope>NUCLEOTIDE SEQUENCE [LARGE SCALE GENOMIC DNA]</scope>
    <source>
        <strain evidence="18 19">CCMP1776</strain>
    </source>
</reference>
<dbReference type="GO" id="GO:0008270">
    <property type="term" value="F:zinc ion binding"/>
    <property type="evidence" value="ECO:0007669"/>
    <property type="project" value="UniProtKB-KW"/>
</dbReference>
<evidence type="ECO:0000256" key="1">
    <source>
        <dbReference type="ARBA" id="ARBA00001798"/>
    </source>
</evidence>
<dbReference type="FunFam" id="3.30.40.10:FF:000137">
    <property type="entry name" value="RanBP-type and C3HC4-type zinc finger-containing protein 1"/>
    <property type="match status" value="1"/>
</dbReference>
<feature type="transmembrane region" description="Helical" evidence="15">
    <location>
        <begin position="311"/>
        <end position="331"/>
    </location>
</feature>
<keyword evidence="5 15" id="KW-0812">Transmembrane</keyword>
<evidence type="ECO:0000256" key="5">
    <source>
        <dbReference type="ARBA" id="ARBA00022692"/>
    </source>
</evidence>
<evidence type="ECO:0000256" key="15">
    <source>
        <dbReference type="SAM" id="Phobius"/>
    </source>
</evidence>
<dbReference type="CDD" id="cd20336">
    <property type="entry name" value="Rcat_RBR"/>
    <property type="match status" value="1"/>
</dbReference>
<dbReference type="EMBL" id="SDOX01000127">
    <property type="protein sequence ID" value="TFJ81486.1"/>
    <property type="molecule type" value="Genomic_DNA"/>
</dbReference>
<dbReference type="InterPro" id="IPR007271">
    <property type="entry name" value="Nuc_sug_transpt"/>
</dbReference>
<evidence type="ECO:0000256" key="4">
    <source>
        <dbReference type="ARBA" id="ARBA00022679"/>
    </source>
</evidence>
<keyword evidence="11 15" id="KW-1133">Transmembrane helix</keyword>
<keyword evidence="19" id="KW-1185">Reference proteome</keyword>
<dbReference type="EC" id="2.3.2.31" evidence="3"/>
<evidence type="ECO:0000313" key="18">
    <source>
        <dbReference type="EMBL" id="TFJ81486.1"/>
    </source>
</evidence>
<evidence type="ECO:0000256" key="3">
    <source>
        <dbReference type="ARBA" id="ARBA00012251"/>
    </source>
</evidence>
<feature type="compositionally biased region" description="Gly residues" evidence="14">
    <location>
        <begin position="686"/>
        <end position="698"/>
    </location>
</feature>
<dbReference type="Pfam" id="PF04142">
    <property type="entry name" value="Nuc_sug_transp"/>
    <property type="match status" value="1"/>
</dbReference>
<dbReference type="PROSITE" id="PS51873">
    <property type="entry name" value="TRIAD"/>
    <property type="match status" value="1"/>
</dbReference>
<feature type="transmembrane region" description="Helical" evidence="15">
    <location>
        <begin position="202"/>
        <end position="222"/>
    </location>
</feature>
<dbReference type="InterPro" id="IPR044066">
    <property type="entry name" value="TRIAD_supradom"/>
</dbReference>
<keyword evidence="7" id="KW-0677">Repeat</keyword>
<dbReference type="Gene3D" id="3.30.40.10">
    <property type="entry name" value="Zinc/RING finger domain, C3HC4 (zinc finger)"/>
    <property type="match status" value="1"/>
</dbReference>
<organism evidence="18 19">
    <name type="scientific">Nannochloropsis salina CCMP1776</name>
    <dbReference type="NCBI Taxonomy" id="1027361"/>
    <lineage>
        <taxon>Eukaryota</taxon>
        <taxon>Sar</taxon>
        <taxon>Stramenopiles</taxon>
        <taxon>Ochrophyta</taxon>
        <taxon>Eustigmatophyceae</taxon>
        <taxon>Eustigmatales</taxon>
        <taxon>Monodopsidaceae</taxon>
        <taxon>Microchloropsis</taxon>
        <taxon>Microchloropsis salina</taxon>
    </lineage>
</organism>
<dbReference type="GO" id="GO:0015165">
    <property type="term" value="F:pyrimidine nucleotide-sugar transmembrane transporter activity"/>
    <property type="evidence" value="ECO:0007669"/>
    <property type="project" value="InterPro"/>
</dbReference>
<comment type="catalytic activity">
    <reaction evidence="1">
        <text>[E2 ubiquitin-conjugating enzyme]-S-ubiquitinyl-L-cysteine + [acceptor protein]-L-lysine = [E2 ubiquitin-conjugating enzyme]-L-cysteine + [acceptor protein]-N(6)-ubiquitinyl-L-lysine.</text>
        <dbReference type="EC" id="2.3.2.31"/>
    </reaction>
</comment>
<dbReference type="Proteomes" id="UP000355283">
    <property type="component" value="Unassembled WGS sequence"/>
</dbReference>
<evidence type="ECO:0000259" key="16">
    <source>
        <dbReference type="PROSITE" id="PS50089"/>
    </source>
</evidence>
<feature type="domain" description="RING-type" evidence="17">
    <location>
        <begin position="718"/>
        <end position="928"/>
    </location>
</feature>
<evidence type="ECO:0000256" key="13">
    <source>
        <dbReference type="PROSITE-ProRule" id="PRU00175"/>
    </source>
</evidence>
<dbReference type="Gene3D" id="1.20.120.1750">
    <property type="match status" value="1"/>
</dbReference>
<dbReference type="InterPro" id="IPR001841">
    <property type="entry name" value="Znf_RING"/>
</dbReference>
<dbReference type="InterPro" id="IPR031127">
    <property type="entry name" value="E3_UB_ligase_RBR"/>
</dbReference>
<evidence type="ECO:0000256" key="8">
    <source>
        <dbReference type="ARBA" id="ARBA00022771"/>
    </source>
</evidence>
<feature type="compositionally biased region" description="Acidic residues" evidence="14">
    <location>
        <begin position="633"/>
        <end position="644"/>
    </location>
</feature>
<feature type="compositionally biased region" description="Basic and acidic residues" evidence="14">
    <location>
        <begin position="645"/>
        <end position="658"/>
    </location>
</feature>
<dbReference type="AlphaFoldDB" id="A0A4D9CRQ4"/>
<dbReference type="PROSITE" id="PS50089">
    <property type="entry name" value="ZF_RING_2"/>
    <property type="match status" value="1"/>
</dbReference>
<gene>
    <name evidence="18" type="ORF">NSK_007208</name>
</gene>
<proteinExistence type="predicted"/>
<feature type="compositionally biased region" description="Polar residues" evidence="14">
    <location>
        <begin position="379"/>
        <end position="394"/>
    </location>
</feature>
<evidence type="ECO:0000256" key="12">
    <source>
        <dbReference type="ARBA" id="ARBA00023136"/>
    </source>
</evidence>
<evidence type="ECO:0000256" key="10">
    <source>
        <dbReference type="ARBA" id="ARBA00022833"/>
    </source>
</evidence>
<feature type="compositionally biased region" description="Basic and acidic residues" evidence="14">
    <location>
        <begin position="496"/>
        <end position="511"/>
    </location>
</feature>
<keyword evidence="9" id="KW-0833">Ubl conjugation pathway</keyword>
<dbReference type="SMART" id="SM00647">
    <property type="entry name" value="IBR"/>
    <property type="match status" value="2"/>
</dbReference>
<feature type="compositionally biased region" description="Basic and acidic residues" evidence="14">
    <location>
        <begin position="524"/>
        <end position="539"/>
    </location>
</feature>
<comment type="caution">
    <text evidence="18">The sequence shown here is derived from an EMBL/GenBank/DDBJ whole genome shotgun (WGS) entry which is preliminary data.</text>
</comment>
<dbReference type="OrthoDB" id="408493at2759"/>
<dbReference type="GO" id="GO:0000139">
    <property type="term" value="C:Golgi membrane"/>
    <property type="evidence" value="ECO:0007669"/>
    <property type="project" value="InterPro"/>
</dbReference>
<accession>A0A4D9CRQ4</accession>
<keyword evidence="6" id="KW-0479">Metal-binding</keyword>
<keyword evidence="10" id="KW-0862">Zinc</keyword>
<evidence type="ECO:0000313" key="19">
    <source>
        <dbReference type="Proteomes" id="UP000355283"/>
    </source>
</evidence>
<evidence type="ECO:0000259" key="17">
    <source>
        <dbReference type="PROSITE" id="PS51873"/>
    </source>
</evidence>
<keyword evidence="8 13" id="KW-0863">Zinc-finger</keyword>
<dbReference type="CDD" id="cd20335">
    <property type="entry name" value="BRcat_RBR"/>
    <property type="match status" value="1"/>
</dbReference>
<evidence type="ECO:0000256" key="14">
    <source>
        <dbReference type="SAM" id="MobiDB-lite"/>
    </source>
</evidence>
<feature type="transmembrane region" description="Helical" evidence="15">
    <location>
        <begin position="268"/>
        <end position="291"/>
    </location>
</feature>